<feature type="transmembrane region" description="Helical" evidence="1">
    <location>
        <begin position="378"/>
        <end position="407"/>
    </location>
</feature>
<feature type="transmembrane region" description="Helical" evidence="1">
    <location>
        <begin position="455"/>
        <end position="476"/>
    </location>
</feature>
<gene>
    <name evidence="2" type="ORF">CYJ47_12255</name>
</gene>
<dbReference type="PIRSF" id="PIRSF002746">
    <property type="entry name" value="Gluconate_transporter"/>
    <property type="match status" value="1"/>
</dbReference>
<dbReference type="PANTHER" id="PTHR30354">
    <property type="entry name" value="GNT FAMILY GLUCONATE TRANSPORTER"/>
    <property type="match status" value="1"/>
</dbReference>
<feature type="transmembrane region" description="Helical" evidence="1">
    <location>
        <begin position="419"/>
        <end position="443"/>
    </location>
</feature>
<feature type="transmembrane region" description="Helical" evidence="1">
    <location>
        <begin position="145"/>
        <end position="165"/>
    </location>
</feature>
<dbReference type="RefSeq" id="WP_101678472.1">
    <property type="nucleotide sequence ID" value="NZ_CP136958.1"/>
</dbReference>
<dbReference type="PANTHER" id="PTHR30354:SF6">
    <property type="entry name" value="D-SERINE TRANSPORTER DSDX"/>
    <property type="match status" value="1"/>
</dbReference>
<feature type="transmembrane region" description="Helical" evidence="1">
    <location>
        <begin position="64"/>
        <end position="85"/>
    </location>
</feature>
<accession>A0AAF0YRA5</accession>
<keyword evidence="1" id="KW-0812">Transmembrane</keyword>
<keyword evidence="1" id="KW-0472">Membrane</keyword>
<feature type="transmembrane region" description="Helical" evidence="1">
    <location>
        <begin position="265"/>
        <end position="287"/>
    </location>
</feature>
<dbReference type="KEGG" id="cpyr:CYJ47_12255"/>
<reference evidence="2" key="2">
    <citation type="submission" date="2023-10" db="EMBL/GenBank/DDBJ databases">
        <authorList>
            <person name="Choi B."/>
        </authorList>
    </citation>
    <scope>NUCLEOTIDE SEQUENCE</scope>
    <source>
        <strain evidence="2">UMB0763</strain>
    </source>
</reference>
<dbReference type="AlphaFoldDB" id="A0AAF0YRA5"/>
<evidence type="ECO:0000256" key="1">
    <source>
        <dbReference type="SAM" id="Phobius"/>
    </source>
</evidence>
<protein>
    <submittedName>
        <fullName evidence="2">SLC13 family permease</fullName>
    </submittedName>
</protein>
<dbReference type="EMBL" id="CP136958">
    <property type="protein sequence ID" value="WOT02005.1"/>
    <property type="molecule type" value="Genomic_DNA"/>
</dbReference>
<feature type="transmembrane region" description="Helical" evidence="1">
    <location>
        <begin position="337"/>
        <end position="358"/>
    </location>
</feature>
<organism evidence="2 3">
    <name type="scientific">Corynebacterium pyruviciproducens</name>
    <dbReference type="NCBI Taxonomy" id="598660"/>
    <lineage>
        <taxon>Bacteria</taxon>
        <taxon>Bacillati</taxon>
        <taxon>Actinomycetota</taxon>
        <taxon>Actinomycetes</taxon>
        <taxon>Mycobacteriales</taxon>
        <taxon>Corynebacteriaceae</taxon>
        <taxon>Corynebacterium</taxon>
    </lineage>
</organism>
<feature type="transmembrane region" description="Helical" evidence="1">
    <location>
        <begin position="7"/>
        <end position="26"/>
    </location>
</feature>
<evidence type="ECO:0000313" key="3">
    <source>
        <dbReference type="Proteomes" id="UP000234560"/>
    </source>
</evidence>
<keyword evidence="1" id="KW-1133">Transmembrane helix</keyword>
<feature type="transmembrane region" description="Helical" evidence="1">
    <location>
        <begin position="105"/>
        <end position="133"/>
    </location>
</feature>
<proteinExistence type="predicted"/>
<feature type="transmembrane region" description="Helical" evidence="1">
    <location>
        <begin position="177"/>
        <end position="199"/>
    </location>
</feature>
<sequence length="480" mass="49020">MITSTAGLVTVLILAILLIVFLIVTLKMHGSLALTIAAVAVALVTGVSLGDVGDLLEKGVGGTLGFLVLVIGLGAVLGKMLEVSGGAERLATSMLNTFGTKRAPIVMSLLGLIAGIPVFVEVGFVLLVPLVFVVARKAGMSRLRIGVPLIVSLMCVHCLIPPHPAATAISKTLGADIGQVIMLGLIVAIPTSLIGGPLFMRFADARLAKEEVGALGSATTVKEGVSNRTGGGDASVAYAAVTGTEIDDDSSAIENQASKLPGFGITLFTILLPLLLMVGKTIAAGAFDEENGVRRIFELIGHPIIALLISVFFAYWSLGLRYGANLNRLSEITDSSFAPIGGVLLIIGAGGAFNAVLMESGVAPALADALGGLPVSPIIIAWLIALVLHFAVGSATVAMISAAGIVLPMLAANPDLNPAVLVLAVGAGAMGLTHVTDSLFWLYKEYMNISVGTALKTLTVGTTIASVVALICVLLVHTVV</sequence>
<feature type="transmembrane region" description="Helical" evidence="1">
    <location>
        <begin position="299"/>
        <end position="316"/>
    </location>
</feature>
<dbReference type="Proteomes" id="UP000234560">
    <property type="component" value="Chromosome"/>
</dbReference>
<feature type="transmembrane region" description="Helical" evidence="1">
    <location>
        <begin position="32"/>
        <end position="52"/>
    </location>
</feature>
<dbReference type="InterPro" id="IPR003474">
    <property type="entry name" value="Glcn_transporter"/>
</dbReference>
<name>A0AAF0YRA5_9CORY</name>
<reference evidence="2" key="1">
    <citation type="submission" date="2017-12" db="EMBL/GenBank/DDBJ databases">
        <authorList>
            <person name="Thomas-White K."/>
            <person name="Wolfe A.J."/>
        </authorList>
    </citation>
    <scope>NUCLEOTIDE SEQUENCE</scope>
    <source>
        <strain evidence="2">UMB0763</strain>
    </source>
</reference>
<dbReference type="GO" id="GO:0005886">
    <property type="term" value="C:plasma membrane"/>
    <property type="evidence" value="ECO:0007669"/>
    <property type="project" value="TreeGrafter"/>
</dbReference>
<evidence type="ECO:0000313" key="2">
    <source>
        <dbReference type="EMBL" id="WOT02005.1"/>
    </source>
</evidence>
<dbReference type="GO" id="GO:0015128">
    <property type="term" value="F:gluconate transmembrane transporter activity"/>
    <property type="evidence" value="ECO:0007669"/>
    <property type="project" value="InterPro"/>
</dbReference>
<dbReference type="Pfam" id="PF02447">
    <property type="entry name" value="GntP_permease"/>
    <property type="match status" value="2"/>
</dbReference>